<dbReference type="SUPFAM" id="SSF51735">
    <property type="entry name" value="NAD(P)-binding Rossmann-fold domains"/>
    <property type="match status" value="1"/>
</dbReference>
<dbReference type="InterPro" id="IPR047122">
    <property type="entry name" value="Trans-enoyl_RdTase-like"/>
</dbReference>
<proteinExistence type="predicted"/>
<evidence type="ECO:0000313" key="3">
    <source>
        <dbReference type="EMBL" id="KAJ7718454.1"/>
    </source>
</evidence>
<dbReference type="Pfam" id="PF08240">
    <property type="entry name" value="ADH_N"/>
    <property type="match status" value="1"/>
</dbReference>
<dbReference type="InterPro" id="IPR013154">
    <property type="entry name" value="ADH-like_N"/>
</dbReference>
<dbReference type="InterPro" id="IPR011032">
    <property type="entry name" value="GroES-like_sf"/>
</dbReference>
<dbReference type="PANTHER" id="PTHR45348">
    <property type="entry name" value="HYPOTHETICAL OXIDOREDUCTASE (EUROFUNG)"/>
    <property type="match status" value="1"/>
</dbReference>
<dbReference type="PANTHER" id="PTHR45348:SF3">
    <property type="entry name" value="ENOYL REDUCTASE (ER) DOMAIN-CONTAINING PROTEIN"/>
    <property type="match status" value="1"/>
</dbReference>
<dbReference type="GO" id="GO:0016620">
    <property type="term" value="F:oxidoreductase activity, acting on the aldehyde or oxo group of donors, NAD or NADP as acceptor"/>
    <property type="evidence" value="ECO:0007669"/>
    <property type="project" value="InterPro"/>
</dbReference>
<dbReference type="CDD" id="cd08249">
    <property type="entry name" value="enoyl_reductase_like"/>
    <property type="match status" value="1"/>
</dbReference>
<dbReference type="SUPFAM" id="SSF50129">
    <property type="entry name" value="GroES-like"/>
    <property type="match status" value="1"/>
</dbReference>
<dbReference type="SMART" id="SM00829">
    <property type="entry name" value="PKS_ER"/>
    <property type="match status" value="1"/>
</dbReference>
<dbReference type="Gene3D" id="3.40.50.720">
    <property type="entry name" value="NAD(P)-binding Rossmann-like Domain"/>
    <property type="match status" value="1"/>
</dbReference>
<gene>
    <name evidence="3" type="ORF">B0H16DRAFT_1433325</name>
</gene>
<dbReference type="InterPro" id="IPR036291">
    <property type="entry name" value="NAD(P)-bd_dom_sf"/>
</dbReference>
<name>A0AAD7HF82_9AGAR</name>
<evidence type="ECO:0000259" key="1">
    <source>
        <dbReference type="SMART" id="SM00829"/>
    </source>
</evidence>
<dbReference type="EMBL" id="JARKIB010000265">
    <property type="protein sequence ID" value="KAJ7718454.1"/>
    <property type="molecule type" value="Genomic_DNA"/>
</dbReference>
<dbReference type="InterPro" id="IPR020843">
    <property type="entry name" value="ER"/>
</dbReference>
<dbReference type="InterPro" id="IPR000534">
    <property type="entry name" value="Semialdehyde_DH_NAD-bd"/>
</dbReference>
<protein>
    <submittedName>
        <fullName evidence="3">Quinone oxidoreductase</fullName>
    </submittedName>
</protein>
<feature type="domain" description="Semialdehyde dehydrogenase NAD-binding" evidence="2">
    <location>
        <begin position="168"/>
        <end position="286"/>
    </location>
</feature>
<sequence length="347" mass="36534">MASDQTTNVQLQCMQQGGPFQIVHVPKPALAPDEVLIRQRVIAFNLLDVKQRDWGINIPYWPRVLGVEGAGVIEAVGASVRNLQPGDEVAGRHGSGAEESVLWGGAFQEYVAVPTHFVFKKPKNISLKEAASLPVGFVTAVCTIVGSLGIPLPFLPEVVPAEGRVPSSVLILGGSSVTGAAIIQLLRRAYPSLPILATSSVKHNARLTDLGATQLFDYKSSAVVADIKAASPGAAGIDVIIDCVSAGASQTDICDVLDLAASKRYAAVLTGVPVTVPEGVEHIVASAYNILHMKGGKELTPSLTKLVEEGTYKVPLPVRVVGHGLEELPRVLDEVKNVSGEKVVLTL</sequence>
<dbReference type="GO" id="GO:0051287">
    <property type="term" value="F:NAD binding"/>
    <property type="evidence" value="ECO:0007669"/>
    <property type="project" value="InterPro"/>
</dbReference>
<dbReference type="Gene3D" id="3.90.180.10">
    <property type="entry name" value="Medium-chain alcohol dehydrogenases, catalytic domain"/>
    <property type="match status" value="1"/>
</dbReference>
<reference evidence="3" key="1">
    <citation type="submission" date="2023-03" db="EMBL/GenBank/DDBJ databases">
        <title>Massive genome expansion in bonnet fungi (Mycena s.s.) driven by repeated elements and novel gene families across ecological guilds.</title>
        <authorList>
            <consortium name="Lawrence Berkeley National Laboratory"/>
            <person name="Harder C.B."/>
            <person name="Miyauchi S."/>
            <person name="Viragh M."/>
            <person name="Kuo A."/>
            <person name="Thoen E."/>
            <person name="Andreopoulos B."/>
            <person name="Lu D."/>
            <person name="Skrede I."/>
            <person name="Drula E."/>
            <person name="Henrissat B."/>
            <person name="Morin E."/>
            <person name="Kohler A."/>
            <person name="Barry K."/>
            <person name="LaButti K."/>
            <person name="Morin E."/>
            <person name="Salamov A."/>
            <person name="Lipzen A."/>
            <person name="Mereny Z."/>
            <person name="Hegedus B."/>
            <person name="Baldrian P."/>
            <person name="Stursova M."/>
            <person name="Weitz H."/>
            <person name="Taylor A."/>
            <person name="Grigoriev I.V."/>
            <person name="Nagy L.G."/>
            <person name="Martin F."/>
            <person name="Kauserud H."/>
        </authorList>
    </citation>
    <scope>NUCLEOTIDE SEQUENCE</scope>
    <source>
        <strain evidence="3">CBHHK182m</strain>
    </source>
</reference>
<evidence type="ECO:0000313" key="4">
    <source>
        <dbReference type="Proteomes" id="UP001215598"/>
    </source>
</evidence>
<dbReference type="AlphaFoldDB" id="A0AAD7HF82"/>
<accession>A0AAD7HF82</accession>
<comment type="caution">
    <text evidence="3">The sequence shown here is derived from an EMBL/GenBank/DDBJ whole genome shotgun (WGS) entry which is preliminary data.</text>
</comment>
<dbReference type="SMART" id="SM00859">
    <property type="entry name" value="Semialdhyde_dh"/>
    <property type="match status" value="1"/>
</dbReference>
<dbReference type="GO" id="GO:0016651">
    <property type="term" value="F:oxidoreductase activity, acting on NAD(P)H"/>
    <property type="evidence" value="ECO:0007669"/>
    <property type="project" value="InterPro"/>
</dbReference>
<keyword evidence="4" id="KW-1185">Reference proteome</keyword>
<feature type="domain" description="Enoyl reductase (ER)" evidence="1">
    <location>
        <begin position="17"/>
        <end position="345"/>
    </location>
</feature>
<dbReference type="GO" id="GO:1901607">
    <property type="term" value="P:alpha-amino acid biosynthetic process"/>
    <property type="evidence" value="ECO:0007669"/>
    <property type="project" value="UniProtKB-ARBA"/>
</dbReference>
<evidence type="ECO:0000259" key="2">
    <source>
        <dbReference type="SMART" id="SM00859"/>
    </source>
</evidence>
<dbReference type="Proteomes" id="UP001215598">
    <property type="component" value="Unassembled WGS sequence"/>
</dbReference>
<organism evidence="3 4">
    <name type="scientific">Mycena metata</name>
    <dbReference type="NCBI Taxonomy" id="1033252"/>
    <lineage>
        <taxon>Eukaryota</taxon>
        <taxon>Fungi</taxon>
        <taxon>Dikarya</taxon>
        <taxon>Basidiomycota</taxon>
        <taxon>Agaricomycotina</taxon>
        <taxon>Agaricomycetes</taxon>
        <taxon>Agaricomycetidae</taxon>
        <taxon>Agaricales</taxon>
        <taxon>Marasmiineae</taxon>
        <taxon>Mycenaceae</taxon>
        <taxon>Mycena</taxon>
    </lineage>
</organism>